<feature type="domain" description="FAD dependent oxidoreductase" evidence="3">
    <location>
        <begin position="7"/>
        <end position="355"/>
    </location>
</feature>
<proteinExistence type="predicted"/>
<reference evidence="4 5" key="1">
    <citation type="submission" date="2024-02" db="EMBL/GenBank/DDBJ databases">
        <title>Draft genome sequence of Collimonas sp. strain H4R21, an effective mineral-weathering bacterial strain isolated from the beech rhizosphere.</title>
        <authorList>
            <person name="Morin E."/>
            <person name="Uroz S."/>
            <person name="Leveau J.H.J."/>
            <person name="Kumar R."/>
            <person name="Rey M.W."/>
            <person name="Pham J."/>
        </authorList>
    </citation>
    <scope>NUCLEOTIDE SEQUENCE [LARGE SCALE GENOMIC DNA]</scope>
    <source>
        <strain evidence="4 5">H4R21</strain>
    </source>
</reference>
<name>A0ABU9PZA5_9BURK</name>
<dbReference type="SUPFAM" id="SSF51905">
    <property type="entry name" value="FAD/NAD(P)-binding domain"/>
    <property type="match status" value="1"/>
</dbReference>
<accession>A0ABU9PZA5</accession>
<dbReference type="RefSeq" id="WP_092397509.1">
    <property type="nucleotide sequence ID" value="NZ_JBANDC010000013.1"/>
</dbReference>
<dbReference type="Gene3D" id="3.30.9.10">
    <property type="entry name" value="D-Amino Acid Oxidase, subunit A, domain 2"/>
    <property type="match status" value="1"/>
</dbReference>
<dbReference type="EC" id="1.-.-.-" evidence="4"/>
<dbReference type="Proteomes" id="UP001495910">
    <property type="component" value="Unassembled WGS sequence"/>
</dbReference>
<comment type="caution">
    <text evidence="4">The sequence shown here is derived from an EMBL/GenBank/DDBJ whole genome shotgun (WGS) entry which is preliminary data.</text>
</comment>
<evidence type="ECO:0000256" key="1">
    <source>
        <dbReference type="ARBA" id="ARBA00023002"/>
    </source>
</evidence>
<gene>
    <name evidence="4" type="ORF">V8G57_17770</name>
</gene>
<sequence>MTTRQADVIIVGGGIMGSATAFFLRQRGRSVILLERGLLGQQASGTNFGNVRRQGRFLPQLPLANRSLDIWRRLPQLIGEDVEFLPSGHIRVCYGQDRVGMLEEYALAARTYGLDLEMFAGERMRARFPFLGPEVGAASYSPLDGHANPRLAAPAFGRAAAKNGAQIFENTEVDAITRQGDDFLVSATDGRLFKAPAMLVAAGAWADKLCLQFDEPVDLVARGPQMGVTEPVPYGLKTVVGVTSPRDEEILYFRQIPRGNIIFGGGGRGPAYPDLRRAYVMPKNTLNQLRQLQRLAPALANLNVIRVWSGVESYMPDDLPVMGPSARVSGLHYAFGFCGHGFQLGPGVGDVMAELIDTGRTTTPIEPFLISRFSKQMPAQAELILDKFVEQE</sequence>
<evidence type="ECO:0000259" key="3">
    <source>
        <dbReference type="Pfam" id="PF01266"/>
    </source>
</evidence>
<evidence type="ECO:0000313" key="4">
    <source>
        <dbReference type="EMBL" id="MEM4989242.1"/>
    </source>
</evidence>
<dbReference type="EMBL" id="JBANDC010000013">
    <property type="protein sequence ID" value="MEM4989242.1"/>
    <property type="molecule type" value="Genomic_DNA"/>
</dbReference>
<keyword evidence="2" id="KW-0472">Membrane</keyword>
<evidence type="ECO:0000313" key="5">
    <source>
        <dbReference type="Proteomes" id="UP001495910"/>
    </source>
</evidence>
<keyword evidence="5" id="KW-1185">Reference proteome</keyword>
<organism evidence="4 5">
    <name type="scientific">Collimonas rhizosphaerae</name>
    <dbReference type="NCBI Taxonomy" id="3126357"/>
    <lineage>
        <taxon>Bacteria</taxon>
        <taxon>Pseudomonadati</taxon>
        <taxon>Pseudomonadota</taxon>
        <taxon>Betaproteobacteria</taxon>
        <taxon>Burkholderiales</taxon>
        <taxon>Oxalobacteraceae</taxon>
        <taxon>Collimonas</taxon>
    </lineage>
</organism>
<feature type="transmembrane region" description="Helical" evidence="2">
    <location>
        <begin position="6"/>
        <end position="24"/>
    </location>
</feature>
<protein>
    <submittedName>
        <fullName evidence="4">FAD-dependent oxidoreductase</fullName>
        <ecNumber evidence="4">1.-.-.-</ecNumber>
    </submittedName>
</protein>
<keyword evidence="2" id="KW-0812">Transmembrane</keyword>
<dbReference type="InterPro" id="IPR006076">
    <property type="entry name" value="FAD-dep_OxRdtase"/>
</dbReference>
<dbReference type="PANTHER" id="PTHR13847:SF287">
    <property type="entry name" value="FAD-DEPENDENT OXIDOREDUCTASE DOMAIN-CONTAINING PROTEIN 1"/>
    <property type="match status" value="1"/>
</dbReference>
<dbReference type="Gene3D" id="3.50.50.60">
    <property type="entry name" value="FAD/NAD(P)-binding domain"/>
    <property type="match status" value="1"/>
</dbReference>
<dbReference type="Pfam" id="PF01266">
    <property type="entry name" value="DAO"/>
    <property type="match status" value="1"/>
</dbReference>
<keyword evidence="2" id="KW-1133">Transmembrane helix</keyword>
<evidence type="ECO:0000256" key="2">
    <source>
        <dbReference type="SAM" id="Phobius"/>
    </source>
</evidence>
<dbReference type="InterPro" id="IPR036188">
    <property type="entry name" value="FAD/NAD-bd_sf"/>
</dbReference>
<keyword evidence="1 4" id="KW-0560">Oxidoreductase</keyword>
<dbReference type="PANTHER" id="PTHR13847">
    <property type="entry name" value="SARCOSINE DEHYDROGENASE-RELATED"/>
    <property type="match status" value="1"/>
</dbReference>
<dbReference type="GO" id="GO:0016491">
    <property type="term" value="F:oxidoreductase activity"/>
    <property type="evidence" value="ECO:0007669"/>
    <property type="project" value="UniProtKB-KW"/>
</dbReference>